<evidence type="ECO:0000313" key="1">
    <source>
        <dbReference type="EMBL" id="CAJ0557418.1"/>
    </source>
</evidence>
<reference evidence="1" key="1">
    <citation type="submission" date="2023-06" db="EMBL/GenBank/DDBJ databases">
        <authorList>
            <person name="Delattre M."/>
        </authorList>
    </citation>
    <scope>NUCLEOTIDE SEQUENCE</scope>
    <source>
        <strain evidence="1">AF72</strain>
    </source>
</reference>
<accession>A0AA36C2W7</accession>
<dbReference type="AlphaFoldDB" id="A0AA36C2W7"/>
<dbReference type="EMBL" id="CATQJA010000012">
    <property type="protein sequence ID" value="CAJ0557418.1"/>
    <property type="molecule type" value="Genomic_DNA"/>
</dbReference>
<protein>
    <submittedName>
        <fullName evidence="1">Uncharacterized protein</fullName>
    </submittedName>
</protein>
<keyword evidence="2" id="KW-1185">Reference proteome</keyword>
<sequence>MERSTKGPLVEPSEDTLAGMLSNTIAGPYYLQLPRLQRRRRVRRGQCVRVRNARGGDSAEKLASSAADFVLAGGVDVSLDRFGTGGIRPFGCTDTRRA</sequence>
<proteinExistence type="predicted"/>
<comment type="caution">
    <text evidence="1">The sequence shown here is derived from an EMBL/GenBank/DDBJ whole genome shotgun (WGS) entry which is preliminary data.</text>
</comment>
<evidence type="ECO:0000313" key="2">
    <source>
        <dbReference type="Proteomes" id="UP001177023"/>
    </source>
</evidence>
<organism evidence="1 2">
    <name type="scientific">Mesorhabditis spiculigera</name>
    <dbReference type="NCBI Taxonomy" id="96644"/>
    <lineage>
        <taxon>Eukaryota</taxon>
        <taxon>Metazoa</taxon>
        <taxon>Ecdysozoa</taxon>
        <taxon>Nematoda</taxon>
        <taxon>Chromadorea</taxon>
        <taxon>Rhabditida</taxon>
        <taxon>Rhabditina</taxon>
        <taxon>Rhabditomorpha</taxon>
        <taxon>Rhabditoidea</taxon>
        <taxon>Rhabditidae</taxon>
        <taxon>Mesorhabditinae</taxon>
        <taxon>Mesorhabditis</taxon>
    </lineage>
</organism>
<name>A0AA36C2W7_9BILA</name>
<feature type="non-terminal residue" evidence="1">
    <location>
        <position position="98"/>
    </location>
</feature>
<gene>
    <name evidence="1" type="ORF">MSPICULIGERA_LOCUS176</name>
</gene>
<dbReference type="Proteomes" id="UP001177023">
    <property type="component" value="Unassembled WGS sequence"/>
</dbReference>